<feature type="region of interest" description="Disordered" evidence="1">
    <location>
        <begin position="391"/>
        <end position="444"/>
    </location>
</feature>
<dbReference type="OrthoDB" id="6420180at2759"/>
<name>A0A087TU08_STEMI</name>
<sequence length="526" mass="57781">MNLDVNSVASRDISSSWAAALPQFLMRRNAIAGIAPFVPRHYSSASDVSRHISVDSFNQQNLDSLSMQISEQEYVTALRHQKRKTRKERERFLKANRIAPWFPGSRRGSDTSLQSSLMAASIVAAAAKNAGMGAKVTKSTSTGDLGPQPSIANTAFLPNTFLPHHPNRTLIQRQTINPPFTHGMTDNSHRLDGRNVASALGNSNSAQRFTPIPLTQSLPNPVAGLIRPPLFGQSYDLMSGIPFGYMGGSMYPSFNGIYPGYHAPSDFGYSPYPMPFMPFGPYQGNDAVLSQYQQNLLPMHPRVDSASETEYLPIIMSDSEFTDAGHRSYDEYNLFSTQQIHQDSAPVPHLPTQNEVPHVKPVLEPQTCAKTQFLKRMGSFNSKKSIAVAQTCCPPSGRRSPHNEVPPPSPAGSSKGLDEDELDDVFEGPFDGKKGLSLTSLPQGSDKENIFQKLKSKFRRATSFTQNSKEPEALELNTKPCYSSLGHLSKVDNIKNYGIPQKELSKDKSLKLPESVSLLNGSDGHE</sequence>
<dbReference type="STRING" id="407821.A0A087TU08"/>
<dbReference type="Proteomes" id="UP000054359">
    <property type="component" value="Unassembled WGS sequence"/>
</dbReference>
<accession>A0A087TU08</accession>
<proteinExistence type="predicted"/>
<evidence type="ECO:0000313" key="3">
    <source>
        <dbReference type="Proteomes" id="UP000054359"/>
    </source>
</evidence>
<gene>
    <name evidence="2" type="ORF">X975_00202</name>
</gene>
<reference evidence="2 3" key="1">
    <citation type="submission" date="2013-11" db="EMBL/GenBank/DDBJ databases">
        <title>Genome sequencing of Stegodyphus mimosarum.</title>
        <authorList>
            <person name="Bechsgaard J."/>
        </authorList>
    </citation>
    <scope>NUCLEOTIDE SEQUENCE [LARGE SCALE GENOMIC DNA]</scope>
</reference>
<dbReference type="OMA" id="FVPRHYS"/>
<dbReference type="AlphaFoldDB" id="A0A087TU08"/>
<protein>
    <submittedName>
        <fullName evidence="2">Uncharacterized protein</fullName>
    </submittedName>
</protein>
<keyword evidence="3" id="KW-1185">Reference proteome</keyword>
<evidence type="ECO:0000256" key="1">
    <source>
        <dbReference type="SAM" id="MobiDB-lite"/>
    </source>
</evidence>
<dbReference type="EMBL" id="KK116734">
    <property type="protein sequence ID" value="KFM68597.1"/>
    <property type="molecule type" value="Genomic_DNA"/>
</dbReference>
<evidence type="ECO:0000313" key="2">
    <source>
        <dbReference type="EMBL" id="KFM68597.1"/>
    </source>
</evidence>
<feature type="non-terminal residue" evidence="2">
    <location>
        <position position="526"/>
    </location>
</feature>
<organism evidence="2 3">
    <name type="scientific">Stegodyphus mimosarum</name>
    <name type="common">African social velvet spider</name>
    <dbReference type="NCBI Taxonomy" id="407821"/>
    <lineage>
        <taxon>Eukaryota</taxon>
        <taxon>Metazoa</taxon>
        <taxon>Ecdysozoa</taxon>
        <taxon>Arthropoda</taxon>
        <taxon>Chelicerata</taxon>
        <taxon>Arachnida</taxon>
        <taxon>Araneae</taxon>
        <taxon>Araneomorphae</taxon>
        <taxon>Entelegynae</taxon>
        <taxon>Eresoidea</taxon>
        <taxon>Eresidae</taxon>
        <taxon>Stegodyphus</taxon>
    </lineage>
</organism>